<comment type="caution">
    <text evidence="1">The sequence shown here is derived from an EMBL/GenBank/DDBJ whole genome shotgun (WGS) entry which is preliminary data.</text>
</comment>
<dbReference type="AlphaFoldDB" id="A0A2S9WXE4"/>
<evidence type="ECO:0000313" key="1">
    <source>
        <dbReference type="EMBL" id="PRP68121.1"/>
    </source>
</evidence>
<sequence>MFIRGLDTFANRDKHIEIMHKMNPDVQAQLNEERRRKHYAKRQPADQREIFFFGSHKQVTITAPDYKRALKYFYTISHDLRREGGIFKYSPVGHSTNK</sequence>
<organism evidence="1 2">
    <name type="scientific">Nonlabens agnitus</name>
    <dbReference type="NCBI Taxonomy" id="870484"/>
    <lineage>
        <taxon>Bacteria</taxon>
        <taxon>Pseudomonadati</taxon>
        <taxon>Bacteroidota</taxon>
        <taxon>Flavobacteriia</taxon>
        <taxon>Flavobacteriales</taxon>
        <taxon>Flavobacteriaceae</taxon>
        <taxon>Nonlabens</taxon>
    </lineage>
</organism>
<gene>
    <name evidence="1" type="ORF">BST86_14000</name>
</gene>
<name>A0A2S9WXE4_9FLAO</name>
<accession>A0A2S9WXE4</accession>
<keyword evidence="2" id="KW-1185">Reference proteome</keyword>
<dbReference type="EMBL" id="MQUC01000003">
    <property type="protein sequence ID" value="PRP68121.1"/>
    <property type="molecule type" value="Genomic_DNA"/>
</dbReference>
<protein>
    <submittedName>
        <fullName evidence="1">Uncharacterized protein</fullName>
    </submittedName>
</protein>
<evidence type="ECO:0000313" key="2">
    <source>
        <dbReference type="Proteomes" id="UP000239532"/>
    </source>
</evidence>
<reference evidence="1 2" key="1">
    <citation type="submission" date="2016-11" db="EMBL/GenBank/DDBJ databases">
        <title>Trade-off between light-utilization and light-protection in marine flavobacteria.</title>
        <authorList>
            <person name="Kumagai Y."/>
        </authorList>
    </citation>
    <scope>NUCLEOTIDE SEQUENCE [LARGE SCALE GENOMIC DNA]</scope>
    <source>
        <strain evidence="1 2">JCM 17109</strain>
    </source>
</reference>
<proteinExistence type="predicted"/>
<dbReference type="Proteomes" id="UP000239532">
    <property type="component" value="Unassembled WGS sequence"/>
</dbReference>